<name>A0A0D3I856_EMIH1</name>
<dbReference type="KEGG" id="ehx:EMIHUDRAFT_218358"/>
<evidence type="ECO:0000313" key="3">
    <source>
        <dbReference type="EnsemblProtists" id="EOD07441"/>
    </source>
</evidence>
<accession>A0A0D3I856</accession>
<keyword evidence="2" id="KW-0472">Membrane</keyword>
<feature type="region of interest" description="Disordered" evidence="1">
    <location>
        <begin position="357"/>
        <end position="382"/>
    </location>
</feature>
<dbReference type="AlphaFoldDB" id="A0A0D3I856"/>
<feature type="compositionally biased region" description="Low complexity" evidence="1">
    <location>
        <begin position="362"/>
        <end position="382"/>
    </location>
</feature>
<keyword evidence="2" id="KW-0812">Transmembrane</keyword>
<reference evidence="3" key="2">
    <citation type="submission" date="2024-10" db="UniProtKB">
        <authorList>
            <consortium name="EnsemblProtists"/>
        </authorList>
    </citation>
    <scope>IDENTIFICATION</scope>
</reference>
<dbReference type="Pfam" id="PF07690">
    <property type="entry name" value="MFS_1"/>
    <property type="match status" value="1"/>
</dbReference>
<dbReference type="EnsemblProtists" id="EOD07441">
    <property type="protein sequence ID" value="EOD07441"/>
    <property type="gene ID" value="EMIHUDRAFT_218358"/>
</dbReference>
<evidence type="ECO:0008006" key="5">
    <source>
        <dbReference type="Google" id="ProtNLM"/>
    </source>
</evidence>
<dbReference type="HOGENOM" id="CLU_724489_0_0_1"/>
<feature type="transmembrane region" description="Helical" evidence="2">
    <location>
        <begin position="252"/>
        <end position="272"/>
    </location>
</feature>
<feature type="transmembrane region" description="Helical" evidence="2">
    <location>
        <begin position="128"/>
        <end position="151"/>
    </location>
</feature>
<dbReference type="OMA" id="LAMPMIW"/>
<organism evidence="3 4">
    <name type="scientific">Emiliania huxleyi (strain CCMP1516)</name>
    <dbReference type="NCBI Taxonomy" id="280463"/>
    <lineage>
        <taxon>Eukaryota</taxon>
        <taxon>Haptista</taxon>
        <taxon>Haptophyta</taxon>
        <taxon>Prymnesiophyceae</taxon>
        <taxon>Isochrysidales</taxon>
        <taxon>Noelaerhabdaceae</taxon>
        <taxon>Emiliania</taxon>
    </lineage>
</organism>
<feature type="transmembrane region" description="Helical" evidence="2">
    <location>
        <begin position="195"/>
        <end position="212"/>
    </location>
</feature>
<feature type="transmembrane region" description="Helical" evidence="2">
    <location>
        <begin position="66"/>
        <end position="90"/>
    </location>
</feature>
<feature type="transmembrane region" description="Helical" evidence="2">
    <location>
        <begin position="284"/>
        <end position="301"/>
    </location>
</feature>
<sequence>MERRSNPNLDLQYLPILDGRLAEPAPRLIFLVALNAFGFSYCLVVSTLGIVVLPSEAELLFPRDDAIMLGVMLAATGATQLIAPLVGYLSDRSTWRFGRRRGLMLAGAALACSGFGAMWLCRQQRLGAAYVCALTAAVSGVNVIYSCYTALLPDFIPPAHMGLASGVMAAMSMLGSFGGFWLFGFRLQVSHAYGLYAAVTAAAVGVTCVAAPEAPLLSAAPVRCREMLSSCSIDVGGSPDFFWVFRVADPKFYTSLLAMVGQLSAAAVALPAGRLSDQLGRKPLVYASCALMGAVYVGFTLQPPPPASLRCVCHAVTGGGVFLSVDYALAYVVVMLSGAVYVAFAALLLRNVREKSRRRGDAASGLLRSSDSSPSSPEEGGE</sequence>
<reference evidence="4" key="1">
    <citation type="journal article" date="2013" name="Nature">
        <title>Pan genome of the phytoplankton Emiliania underpins its global distribution.</title>
        <authorList>
            <person name="Read B.A."/>
            <person name="Kegel J."/>
            <person name="Klute M.J."/>
            <person name="Kuo A."/>
            <person name="Lefebvre S.C."/>
            <person name="Maumus F."/>
            <person name="Mayer C."/>
            <person name="Miller J."/>
            <person name="Monier A."/>
            <person name="Salamov A."/>
            <person name="Young J."/>
            <person name="Aguilar M."/>
            <person name="Claverie J.M."/>
            <person name="Frickenhaus S."/>
            <person name="Gonzalez K."/>
            <person name="Herman E.K."/>
            <person name="Lin Y.C."/>
            <person name="Napier J."/>
            <person name="Ogata H."/>
            <person name="Sarno A.F."/>
            <person name="Shmutz J."/>
            <person name="Schroeder D."/>
            <person name="de Vargas C."/>
            <person name="Verret F."/>
            <person name="von Dassow P."/>
            <person name="Valentin K."/>
            <person name="Van de Peer Y."/>
            <person name="Wheeler G."/>
            <person name="Dacks J.B."/>
            <person name="Delwiche C.F."/>
            <person name="Dyhrman S.T."/>
            <person name="Glockner G."/>
            <person name="John U."/>
            <person name="Richards T."/>
            <person name="Worden A.Z."/>
            <person name="Zhang X."/>
            <person name="Grigoriev I.V."/>
            <person name="Allen A.E."/>
            <person name="Bidle K."/>
            <person name="Borodovsky M."/>
            <person name="Bowler C."/>
            <person name="Brownlee C."/>
            <person name="Cock J.M."/>
            <person name="Elias M."/>
            <person name="Gladyshev V.N."/>
            <person name="Groth M."/>
            <person name="Guda C."/>
            <person name="Hadaegh A."/>
            <person name="Iglesias-Rodriguez M.D."/>
            <person name="Jenkins J."/>
            <person name="Jones B.M."/>
            <person name="Lawson T."/>
            <person name="Leese F."/>
            <person name="Lindquist E."/>
            <person name="Lobanov A."/>
            <person name="Lomsadze A."/>
            <person name="Malik S.B."/>
            <person name="Marsh M.E."/>
            <person name="Mackinder L."/>
            <person name="Mock T."/>
            <person name="Mueller-Roeber B."/>
            <person name="Pagarete A."/>
            <person name="Parker M."/>
            <person name="Probert I."/>
            <person name="Quesneville H."/>
            <person name="Raines C."/>
            <person name="Rensing S.A."/>
            <person name="Riano-Pachon D.M."/>
            <person name="Richier S."/>
            <person name="Rokitta S."/>
            <person name="Shiraiwa Y."/>
            <person name="Soanes D.M."/>
            <person name="van der Giezen M."/>
            <person name="Wahlund T.M."/>
            <person name="Williams B."/>
            <person name="Wilson W."/>
            <person name="Wolfe G."/>
            <person name="Wurch L.L."/>
        </authorList>
    </citation>
    <scope>NUCLEOTIDE SEQUENCE</scope>
</reference>
<dbReference type="InterPro" id="IPR011701">
    <property type="entry name" value="MFS"/>
</dbReference>
<dbReference type="GeneID" id="17253591"/>
<keyword evidence="2" id="KW-1133">Transmembrane helix</keyword>
<evidence type="ECO:0000256" key="1">
    <source>
        <dbReference type="SAM" id="MobiDB-lite"/>
    </source>
</evidence>
<protein>
    <recommendedName>
        <fullName evidence="5">Major facilitator superfamily (MFS) profile domain-containing protein</fullName>
    </recommendedName>
</protein>
<dbReference type="Gene3D" id="1.20.1250.20">
    <property type="entry name" value="MFS general substrate transporter like domains"/>
    <property type="match status" value="2"/>
</dbReference>
<dbReference type="eggNOG" id="ENOG502RYBT">
    <property type="taxonomic scope" value="Eukaryota"/>
</dbReference>
<feature type="transmembrane region" description="Helical" evidence="2">
    <location>
        <begin position="163"/>
        <end position="183"/>
    </location>
</feature>
<dbReference type="RefSeq" id="XP_005759870.1">
    <property type="nucleotide sequence ID" value="XM_005759813.1"/>
</dbReference>
<dbReference type="SUPFAM" id="SSF103473">
    <property type="entry name" value="MFS general substrate transporter"/>
    <property type="match status" value="1"/>
</dbReference>
<evidence type="ECO:0000256" key="2">
    <source>
        <dbReference type="SAM" id="Phobius"/>
    </source>
</evidence>
<feature type="transmembrane region" description="Helical" evidence="2">
    <location>
        <begin position="28"/>
        <end position="54"/>
    </location>
</feature>
<evidence type="ECO:0000313" key="4">
    <source>
        <dbReference type="Proteomes" id="UP000013827"/>
    </source>
</evidence>
<dbReference type="PaxDb" id="2903-EOD07441"/>
<dbReference type="PANTHER" id="PTHR23528">
    <property type="match status" value="1"/>
</dbReference>
<proteinExistence type="predicted"/>
<dbReference type="InterPro" id="IPR036259">
    <property type="entry name" value="MFS_trans_sf"/>
</dbReference>
<dbReference type="PANTHER" id="PTHR23528:SF1">
    <property type="entry name" value="MAJOR FACILITATOR SUPERFAMILY (MFS) PROFILE DOMAIN-CONTAINING PROTEIN"/>
    <property type="match status" value="1"/>
</dbReference>
<dbReference type="GO" id="GO:0022857">
    <property type="term" value="F:transmembrane transporter activity"/>
    <property type="evidence" value="ECO:0007669"/>
    <property type="project" value="InterPro"/>
</dbReference>
<dbReference type="Proteomes" id="UP000013827">
    <property type="component" value="Unassembled WGS sequence"/>
</dbReference>
<feature type="transmembrane region" description="Helical" evidence="2">
    <location>
        <begin position="328"/>
        <end position="349"/>
    </location>
</feature>
<keyword evidence="4" id="KW-1185">Reference proteome</keyword>